<comment type="caution">
    <text evidence="1">The sequence shown here is derived from an EMBL/GenBank/DDBJ whole genome shotgun (WGS) entry which is preliminary data.</text>
</comment>
<accession>A0A090YC21</accession>
<dbReference type="Proteomes" id="UP000029278">
    <property type="component" value="Unassembled WGS sequence"/>
</dbReference>
<dbReference type="STRING" id="44252.DJ90_6304"/>
<gene>
    <name evidence="1" type="ORF">DJ90_6304</name>
</gene>
<dbReference type="AlphaFoldDB" id="A0A090YC21"/>
<dbReference type="PATRIC" id="fig|44252.3.peg.6419"/>
<proteinExistence type="predicted"/>
<dbReference type="EMBL" id="JMQA01000059">
    <property type="protein sequence ID" value="KFM89855.1"/>
    <property type="molecule type" value="Genomic_DNA"/>
</dbReference>
<dbReference type="HOGENOM" id="CLU_2667619_0_0_9"/>
<protein>
    <submittedName>
        <fullName evidence="1">Uncharacterized protein</fullName>
    </submittedName>
</protein>
<evidence type="ECO:0000313" key="2">
    <source>
        <dbReference type="Proteomes" id="UP000029278"/>
    </source>
</evidence>
<name>A0A090YC21_PAEMA</name>
<evidence type="ECO:0000313" key="1">
    <source>
        <dbReference type="EMBL" id="KFM89855.1"/>
    </source>
</evidence>
<keyword evidence="2" id="KW-1185">Reference proteome</keyword>
<sequence>MPGPQQRGDRLNSVQASQPVDSERFTSIGLFLQTAGNRLIVKVQKNNGKNGPYSRQKRSVARIEDFFVPILVRWG</sequence>
<reference evidence="1 2" key="1">
    <citation type="submission" date="2014-04" db="EMBL/GenBank/DDBJ databases">
        <authorList>
            <person name="Bishop-Lilly K.A."/>
            <person name="Broomall S.M."/>
            <person name="Chain P.S."/>
            <person name="Chertkov O."/>
            <person name="Coyne S.R."/>
            <person name="Daligault H.E."/>
            <person name="Davenport K.W."/>
            <person name="Erkkila T."/>
            <person name="Frey K.G."/>
            <person name="Gibbons H.S."/>
            <person name="Gu W."/>
            <person name="Jaissle J."/>
            <person name="Johnson S.L."/>
            <person name="Koroleva G.I."/>
            <person name="Ladner J.T."/>
            <person name="Lo C.-C."/>
            <person name="Minogue T.D."/>
            <person name="Munk C."/>
            <person name="Palacios G.F."/>
            <person name="Redden C.L."/>
            <person name="Rosenzweig C.N."/>
            <person name="Scholz M.B."/>
            <person name="Teshima H."/>
            <person name="Xu Y."/>
        </authorList>
    </citation>
    <scope>NUCLEOTIDE SEQUENCE [LARGE SCALE GENOMIC DNA]</scope>
    <source>
        <strain evidence="1 2">8244</strain>
    </source>
</reference>
<organism evidence="1 2">
    <name type="scientific">Paenibacillus macerans</name>
    <name type="common">Bacillus macerans</name>
    <dbReference type="NCBI Taxonomy" id="44252"/>
    <lineage>
        <taxon>Bacteria</taxon>
        <taxon>Bacillati</taxon>
        <taxon>Bacillota</taxon>
        <taxon>Bacilli</taxon>
        <taxon>Bacillales</taxon>
        <taxon>Paenibacillaceae</taxon>
        <taxon>Paenibacillus</taxon>
    </lineage>
</organism>